<keyword evidence="1 4" id="KW-0489">Methyltransferase</keyword>
<dbReference type="RefSeq" id="WP_107958259.1">
    <property type="nucleotide sequence ID" value="NZ_CP066701.1"/>
</dbReference>
<dbReference type="InterPro" id="IPR029063">
    <property type="entry name" value="SAM-dependent_MTases_sf"/>
</dbReference>
<dbReference type="AlphaFoldDB" id="A0AB37HGX7"/>
<dbReference type="GO" id="GO:0008168">
    <property type="term" value="F:methyltransferase activity"/>
    <property type="evidence" value="ECO:0007669"/>
    <property type="project" value="UniProtKB-KW"/>
</dbReference>
<dbReference type="EMBL" id="CP066701">
    <property type="protein sequence ID" value="QQX25000.1"/>
    <property type="molecule type" value="Genomic_DNA"/>
</dbReference>
<gene>
    <name evidence="4" type="ORF">JGZ69_20140</name>
</gene>
<dbReference type="InterPro" id="IPR025714">
    <property type="entry name" value="Methyltranfer_dom"/>
</dbReference>
<name>A0AB37HGX7_9BACI</name>
<accession>A0AB37HGX7</accession>
<sequence length="256" mass="29714">MDIKKDVQKQFGRSANSYVTSEIHQKGKDLQKLIEIANLTGNEDVLDIATGGGHTANAFAHYVKHVTAVDLTAEMIKVAKAFIEANGHHNVSFIQGDAEELPFDHDRFDIVTCRIAPHHFPNVNKFIESVHKVLKPGGIFLLDDNVSPEDDDQDQFYNNIEKKRDYSHFRAWKKTEWIRMLEEKGFNIEEMYRFEKTFQFDSWCNRMKLTEKEKNDLSEYMLHATPNIKKKFHIEVIENTIISFKGEAIIIKARKN</sequence>
<evidence type="ECO:0000259" key="3">
    <source>
        <dbReference type="Pfam" id="PF13847"/>
    </source>
</evidence>
<evidence type="ECO:0000256" key="2">
    <source>
        <dbReference type="ARBA" id="ARBA00022679"/>
    </source>
</evidence>
<dbReference type="KEGG" id="hspo:JGZ69_20140"/>
<evidence type="ECO:0000313" key="5">
    <source>
        <dbReference type="Proteomes" id="UP000595512"/>
    </source>
</evidence>
<dbReference type="Pfam" id="PF13847">
    <property type="entry name" value="Methyltransf_31"/>
    <property type="match status" value="1"/>
</dbReference>
<dbReference type="SUPFAM" id="SSF53335">
    <property type="entry name" value="S-adenosyl-L-methionine-dependent methyltransferases"/>
    <property type="match status" value="1"/>
</dbReference>
<dbReference type="InterPro" id="IPR051052">
    <property type="entry name" value="Diverse_substrate_MTase"/>
</dbReference>
<dbReference type="Gene3D" id="3.40.50.150">
    <property type="entry name" value="Vaccinia Virus protein VP39"/>
    <property type="match status" value="1"/>
</dbReference>
<dbReference type="Proteomes" id="UP000595512">
    <property type="component" value="Chromosome"/>
</dbReference>
<reference evidence="4 5" key="1">
    <citation type="submission" date="2020-12" db="EMBL/GenBank/DDBJ databases">
        <title>Taxonomic evaluation of the Bacillus sporothermodurans group of bacteria based on whole genome sequences.</title>
        <authorList>
            <person name="Fiedler G."/>
            <person name="Herbstmann A.-D."/>
            <person name="Doll E."/>
            <person name="Wenning M."/>
            <person name="Brinks E."/>
            <person name="Kabisch J."/>
            <person name="Breitenwieser F."/>
            <person name="Lappann M."/>
            <person name="Boehnlein C."/>
            <person name="Franz C."/>
        </authorList>
    </citation>
    <scope>NUCLEOTIDE SEQUENCE [LARGE SCALE GENOMIC DNA]</scope>
    <source>
        <strain evidence="4 5">DSM 10599</strain>
    </source>
</reference>
<dbReference type="PANTHER" id="PTHR44942">
    <property type="entry name" value="METHYLTRANSF_11 DOMAIN-CONTAINING PROTEIN"/>
    <property type="match status" value="1"/>
</dbReference>
<evidence type="ECO:0000313" key="4">
    <source>
        <dbReference type="EMBL" id="QQX25000.1"/>
    </source>
</evidence>
<dbReference type="PANTHER" id="PTHR44942:SF4">
    <property type="entry name" value="METHYLTRANSFERASE TYPE 11 DOMAIN-CONTAINING PROTEIN"/>
    <property type="match status" value="1"/>
</dbReference>
<protein>
    <submittedName>
        <fullName evidence="4">Class I SAM-dependent methyltransferase</fullName>
    </submittedName>
</protein>
<keyword evidence="2" id="KW-0808">Transferase</keyword>
<proteinExistence type="predicted"/>
<feature type="domain" description="Methyltransferase" evidence="3">
    <location>
        <begin position="41"/>
        <end position="185"/>
    </location>
</feature>
<evidence type="ECO:0000256" key="1">
    <source>
        <dbReference type="ARBA" id="ARBA00022603"/>
    </source>
</evidence>
<dbReference type="CDD" id="cd02440">
    <property type="entry name" value="AdoMet_MTases"/>
    <property type="match status" value="1"/>
</dbReference>
<organism evidence="4 5">
    <name type="scientific">Heyndrickxia sporothermodurans</name>
    <dbReference type="NCBI Taxonomy" id="46224"/>
    <lineage>
        <taxon>Bacteria</taxon>
        <taxon>Bacillati</taxon>
        <taxon>Bacillota</taxon>
        <taxon>Bacilli</taxon>
        <taxon>Bacillales</taxon>
        <taxon>Bacillaceae</taxon>
        <taxon>Heyndrickxia</taxon>
    </lineage>
</organism>
<dbReference type="GO" id="GO:0032259">
    <property type="term" value="P:methylation"/>
    <property type="evidence" value="ECO:0007669"/>
    <property type="project" value="UniProtKB-KW"/>
</dbReference>